<evidence type="ECO:0000313" key="1">
    <source>
        <dbReference type="EMBL" id="QHQ63283.1"/>
    </source>
</evidence>
<dbReference type="InterPro" id="IPR052922">
    <property type="entry name" value="Cytidylate_Kinase-2"/>
</dbReference>
<dbReference type="PANTHER" id="PTHR37816:SF3">
    <property type="entry name" value="MODULATES DNA TOPOLOGY"/>
    <property type="match status" value="1"/>
</dbReference>
<protein>
    <recommendedName>
        <fullName evidence="3">Topology modulation protein</fullName>
    </recommendedName>
</protein>
<dbReference type="PANTHER" id="PTHR37816">
    <property type="entry name" value="YALI0E33011P"/>
    <property type="match status" value="1"/>
</dbReference>
<dbReference type="EMBL" id="CP048000">
    <property type="protein sequence ID" value="QHQ63283.1"/>
    <property type="molecule type" value="Genomic_DNA"/>
</dbReference>
<accession>A0A6P1TS38</accession>
<dbReference type="Proteomes" id="UP000464314">
    <property type="component" value="Chromosome"/>
</dbReference>
<dbReference type="RefSeq" id="WP_161840105.1">
    <property type="nucleotide sequence ID" value="NZ_CP048000.1"/>
</dbReference>
<dbReference type="KEGG" id="anr:Ana3638_22965"/>
<sequence>MPLVHLDLEYWRPNWEAPSAEEWIQIQKELTAKEKWIIEGNHTSTMELRFQSADLIIFLDFNRFVCLSGVVKRLGKKRSDMPGYLHERFDLEFLRFFKGVWNFSKTRKRKIMDLHNKYPDKPFFVIQSRRETKKLLREWSEEKEKGICA</sequence>
<keyword evidence="2" id="KW-1185">Reference proteome</keyword>
<name>A0A6P1TS38_9FIRM</name>
<organism evidence="1 2">
    <name type="scientific">Anaerocolumna sedimenticola</name>
    <dbReference type="NCBI Taxonomy" id="2696063"/>
    <lineage>
        <taxon>Bacteria</taxon>
        <taxon>Bacillati</taxon>
        <taxon>Bacillota</taxon>
        <taxon>Clostridia</taxon>
        <taxon>Lachnospirales</taxon>
        <taxon>Lachnospiraceae</taxon>
        <taxon>Anaerocolumna</taxon>
    </lineage>
</organism>
<evidence type="ECO:0008006" key="3">
    <source>
        <dbReference type="Google" id="ProtNLM"/>
    </source>
</evidence>
<proteinExistence type="predicted"/>
<dbReference type="AlphaFoldDB" id="A0A6P1TS38"/>
<reference evidence="1 2" key="1">
    <citation type="submission" date="2020-01" db="EMBL/GenBank/DDBJ databases">
        <title>Genome analysis of Anaerocolumna sp. CBA3638.</title>
        <authorList>
            <person name="Kim J."/>
            <person name="Roh S.W."/>
        </authorList>
    </citation>
    <scope>NUCLEOTIDE SEQUENCE [LARGE SCALE GENOMIC DNA]</scope>
    <source>
        <strain evidence="1 2">CBA3638</strain>
    </source>
</reference>
<gene>
    <name evidence="1" type="ORF">Ana3638_22965</name>
</gene>
<evidence type="ECO:0000313" key="2">
    <source>
        <dbReference type="Proteomes" id="UP000464314"/>
    </source>
</evidence>